<dbReference type="Proteomes" id="UP001146793">
    <property type="component" value="Unassembled WGS sequence"/>
</dbReference>
<evidence type="ECO:0000313" key="2">
    <source>
        <dbReference type="Proteomes" id="UP001146793"/>
    </source>
</evidence>
<name>A0AAV7ZGZ4_9EUKA</name>
<protein>
    <submittedName>
        <fullName evidence="1">Uncharacterized protein</fullName>
    </submittedName>
</protein>
<dbReference type="AlphaFoldDB" id="A0AAV7ZGZ4"/>
<proteinExistence type="predicted"/>
<dbReference type="EMBL" id="JANTQA010000032">
    <property type="protein sequence ID" value="KAJ3439972.1"/>
    <property type="molecule type" value="Genomic_DNA"/>
</dbReference>
<comment type="caution">
    <text evidence="1">The sequence shown here is derived from an EMBL/GenBank/DDBJ whole genome shotgun (WGS) entry which is preliminary data.</text>
</comment>
<reference evidence="1" key="1">
    <citation type="submission" date="2022-08" db="EMBL/GenBank/DDBJ databases">
        <title>Novel sulphate-reducing endosymbionts in the free-living metamonad Anaeramoeba.</title>
        <authorList>
            <person name="Jerlstrom-Hultqvist J."/>
            <person name="Cepicka I."/>
            <person name="Gallot-Lavallee L."/>
            <person name="Salas-Leiva D."/>
            <person name="Curtis B.A."/>
            <person name="Zahonova K."/>
            <person name="Pipaliya S."/>
            <person name="Dacks J."/>
            <person name="Roger A.J."/>
        </authorList>
    </citation>
    <scope>NUCLEOTIDE SEQUENCE</scope>
    <source>
        <strain evidence="1">Busselton2</strain>
    </source>
</reference>
<evidence type="ECO:0000313" key="1">
    <source>
        <dbReference type="EMBL" id="KAJ3439972.1"/>
    </source>
</evidence>
<accession>A0AAV7ZGZ4</accession>
<sequence length="302" mass="35333">MANFYPIEQVATTKHEQILTKTLAFKMENDDFNLEFVLFTDCLEISLSNLSQSEIYGSKMVNFNFTEKNILILLEMIKEKPGKFLQSNEKRQEYLLNLGIMEATLKRKQIEQPEQMSMVTKQLKQKVKTLETILLEQRQIFKEKLAHQEKLISNIKKEAKQLLIKKKRFEPQKYIVHPEQWNCIFSKINDQWTAIEDYSQEFQIETESIVDITLQGHYNTGKGRMFLSVKIDDNFLNPPNEKQKKLIWGAVRIQKKEGWGNLSANWSHILPPGKHSVLLIGRANYNCWLNGALMTIIVIPKN</sequence>
<gene>
    <name evidence="1" type="ORF">M0812_16017</name>
</gene>
<organism evidence="1 2">
    <name type="scientific">Anaeramoeba flamelloides</name>
    <dbReference type="NCBI Taxonomy" id="1746091"/>
    <lineage>
        <taxon>Eukaryota</taxon>
        <taxon>Metamonada</taxon>
        <taxon>Anaeramoebidae</taxon>
        <taxon>Anaeramoeba</taxon>
    </lineage>
</organism>